<evidence type="ECO:0000256" key="2">
    <source>
        <dbReference type="ARBA" id="ARBA00022801"/>
    </source>
</evidence>
<proteinExistence type="inferred from homology"/>
<dbReference type="SUPFAM" id="SSF55811">
    <property type="entry name" value="Nudix"/>
    <property type="match status" value="1"/>
</dbReference>
<dbReference type="InterPro" id="IPR015797">
    <property type="entry name" value="NUDIX_hydrolase-like_dom_sf"/>
</dbReference>
<dbReference type="OrthoDB" id="447842at2759"/>
<feature type="domain" description="Nudix hydrolase" evidence="5">
    <location>
        <begin position="94"/>
        <end position="229"/>
    </location>
</feature>
<keyword evidence="7" id="KW-1185">Reference proteome</keyword>
<dbReference type="InterPro" id="IPR020084">
    <property type="entry name" value="NUDIX_hydrolase_CS"/>
</dbReference>
<evidence type="ECO:0000256" key="4">
    <source>
        <dbReference type="SAM" id="MobiDB-lite"/>
    </source>
</evidence>
<dbReference type="Proteomes" id="UP000002630">
    <property type="component" value="Linkage Group LG33"/>
</dbReference>
<reference evidence="6 7" key="1">
    <citation type="journal article" date="2010" name="Nature">
        <title>The Ectocarpus genome and the independent evolution of multicellularity in brown algae.</title>
        <authorList>
            <person name="Cock J.M."/>
            <person name="Sterck L."/>
            <person name="Rouze P."/>
            <person name="Scornet D."/>
            <person name="Allen A.E."/>
            <person name="Amoutzias G."/>
            <person name="Anthouard V."/>
            <person name="Artiguenave F."/>
            <person name="Aury J.M."/>
            <person name="Badger J.H."/>
            <person name="Beszteri B."/>
            <person name="Billiau K."/>
            <person name="Bonnet E."/>
            <person name="Bothwell J.H."/>
            <person name="Bowler C."/>
            <person name="Boyen C."/>
            <person name="Brownlee C."/>
            <person name="Carrano C.J."/>
            <person name="Charrier B."/>
            <person name="Cho G.Y."/>
            <person name="Coelho S.M."/>
            <person name="Collen J."/>
            <person name="Corre E."/>
            <person name="Da Silva C."/>
            <person name="Delage L."/>
            <person name="Delaroque N."/>
            <person name="Dittami S.M."/>
            <person name="Doulbeau S."/>
            <person name="Elias M."/>
            <person name="Farnham G."/>
            <person name="Gachon C.M."/>
            <person name="Gschloessl B."/>
            <person name="Heesch S."/>
            <person name="Jabbari K."/>
            <person name="Jubin C."/>
            <person name="Kawai H."/>
            <person name="Kimura K."/>
            <person name="Kloareg B."/>
            <person name="Kupper F.C."/>
            <person name="Lang D."/>
            <person name="Le Bail A."/>
            <person name="Leblanc C."/>
            <person name="Lerouge P."/>
            <person name="Lohr M."/>
            <person name="Lopez P.J."/>
            <person name="Martens C."/>
            <person name="Maumus F."/>
            <person name="Michel G."/>
            <person name="Miranda-Saavedra D."/>
            <person name="Morales J."/>
            <person name="Moreau H."/>
            <person name="Motomura T."/>
            <person name="Nagasato C."/>
            <person name="Napoli C.A."/>
            <person name="Nelson D.R."/>
            <person name="Nyvall-Collen P."/>
            <person name="Peters A.F."/>
            <person name="Pommier C."/>
            <person name="Potin P."/>
            <person name="Poulain J."/>
            <person name="Quesneville H."/>
            <person name="Read B."/>
            <person name="Rensing S.A."/>
            <person name="Ritter A."/>
            <person name="Rousvoal S."/>
            <person name="Samanta M."/>
            <person name="Samson G."/>
            <person name="Schroeder D.C."/>
            <person name="Segurens B."/>
            <person name="Strittmatter M."/>
            <person name="Tonon T."/>
            <person name="Tregear J.W."/>
            <person name="Valentin K."/>
            <person name="von Dassow P."/>
            <person name="Yamagishi T."/>
            <person name="Van de Peer Y."/>
            <person name="Wincker P."/>
        </authorList>
    </citation>
    <scope>NUCLEOTIDE SEQUENCE [LARGE SCALE GENOMIC DNA]</scope>
    <source>
        <strain evidence="7">Ec32 / CCAP1310/4</strain>
    </source>
</reference>
<organism evidence="6 7">
    <name type="scientific">Ectocarpus siliculosus</name>
    <name type="common">Brown alga</name>
    <name type="synonym">Conferva siliculosa</name>
    <dbReference type="NCBI Taxonomy" id="2880"/>
    <lineage>
        <taxon>Eukaryota</taxon>
        <taxon>Sar</taxon>
        <taxon>Stramenopiles</taxon>
        <taxon>Ochrophyta</taxon>
        <taxon>PX clade</taxon>
        <taxon>Phaeophyceae</taxon>
        <taxon>Ectocarpales</taxon>
        <taxon>Ectocarpaceae</taxon>
        <taxon>Ectocarpus</taxon>
    </lineage>
</organism>
<dbReference type="GO" id="GO:0047631">
    <property type="term" value="F:ADP-ribose diphosphatase activity"/>
    <property type="evidence" value="ECO:0007669"/>
    <property type="project" value="TreeGrafter"/>
</dbReference>
<comment type="similarity">
    <text evidence="1 3">Belongs to the Nudix hydrolase family.</text>
</comment>
<dbReference type="PANTHER" id="PTHR13994:SF13">
    <property type="entry name" value="FI03680P"/>
    <property type="match status" value="1"/>
</dbReference>
<feature type="compositionally biased region" description="Basic and acidic residues" evidence="4">
    <location>
        <begin position="254"/>
        <end position="273"/>
    </location>
</feature>
<dbReference type="PANTHER" id="PTHR13994">
    <property type="entry name" value="NUDIX HYDROLASE RELATED"/>
    <property type="match status" value="1"/>
</dbReference>
<evidence type="ECO:0000256" key="3">
    <source>
        <dbReference type="RuleBase" id="RU003476"/>
    </source>
</evidence>
<feature type="region of interest" description="Disordered" evidence="4">
    <location>
        <begin position="246"/>
        <end position="290"/>
    </location>
</feature>
<dbReference type="InParanoid" id="D7FYW6"/>
<dbReference type="PRINTS" id="PR00502">
    <property type="entry name" value="NUDIXFAMILY"/>
</dbReference>
<evidence type="ECO:0000259" key="5">
    <source>
        <dbReference type="PROSITE" id="PS51462"/>
    </source>
</evidence>
<protein>
    <recommendedName>
        <fullName evidence="5">Nudix hydrolase domain-containing protein</fullName>
    </recommendedName>
</protein>
<dbReference type="PROSITE" id="PS00893">
    <property type="entry name" value="NUDIX_BOX"/>
    <property type="match status" value="1"/>
</dbReference>
<feature type="compositionally biased region" description="Basic residues" evidence="4">
    <location>
        <begin position="274"/>
        <end position="290"/>
    </location>
</feature>
<sequence length="290" mass="31585">MLLEHTTDIYDGVTVDGASLPATTEEFKSVLEASLEAWRSTGKKGVWLKVPADRTELVPVSIDLGFELHHAEKAYIMLNMWLPSTASQLPANASHQVGVGALVLNEDGDVLVVRERNGPLRGTGIWKFPTGLIDAGEDLPDAAAREVREETGLDTEFDSVLAFRHGHRGLFGKSDLFFVVRMRLTPGADSSALQPQESEIEECQWMPRKLFAKQSAESGTVLLQELTTIMEGHLAGEATNGLRVAAAAEEEGGAEGHKGEDGRKKGGGEDGERRRHAAAFRGKKREFSRK</sequence>
<dbReference type="InterPro" id="IPR040618">
    <property type="entry name" value="Pre-Nudix"/>
</dbReference>
<dbReference type="Gene3D" id="3.40.630.30">
    <property type="match status" value="1"/>
</dbReference>
<dbReference type="EMBL" id="FN649758">
    <property type="protein sequence ID" value="CBJ26608.1"/>
    <property type="molecule type" value="Genomic_DNA"/>
</dbReference>
<dbReference type="AlphaFoldDB" id="D7FYW6"/>
<evidence type="ECO:0000256" key="1">
    <source>
        <dbReference type="ARBA" id="ARBA00005582"/>
    </source>
</evidence>
<dbReference type="InterPro" id="IPR003293">
    <property type="entry name" value="Nudix_hydrolase6-like"/>
</dbReference>
<accession>D7FYW6</accession>
<dbReference type="OMA" id="FRHTHNM"/>
<dbReference type="PRINTS" id="PR01356">
    <property type="entry name" value="GFGPROTEIN"/>
</dbReference>
<evidence type="ECO:0000313" key="7">
    <source>
        <dbReference type="Proteomes" id="UP000002630"/>
    </source>
</evidence>
<dbReference type="EMBL" id="FN648542">
    <property type="protein sequence ID" value="CBJ26608.1"/>
    <property type="molecule type" value="Genomic_DNA"/>
</dbReference>
<dbReference type="InterPro" id="IPR020476">
    <property type="entry name" value="Nudix_hydrolase"/>
</dbReference>
<dbReference type="Gene3D" id="3.90.79.10">
    <property type="entry name" value="Nucleoside Triphosphate Pyrophosphohydrolase"/>
    <property type="match status" value="1"/>
</dbReference>
<dbReference type="FunFam" id="3.40.630.30:FF:000016">
    <property type="entry name" value="nudix hydrolase 2"/>
    <property type="match status" value="1"/>
</dbReference>
<dbReference type="InterPro" id="IPR000086">
    <property type="entry name" value="NUDIX_hydrolase_dom"/>
</dbReference>
<dbReference type="CDD" id="cd04670">
    <property type="entry name" value="NUDIX_ASFGF2_Nudt6"/>
    <property type="match status" value="1"/>
</dbReference>
<dbReference type="GO" id="GO:0035529">
    <property type="term" value="F:NADH pyrophosphatase activity"/>
    <property type="evidence" value="ECO:0007669"/>
    <property type="project" value="TreeGrafter"/>
</dbReference>
<dbReference type="Pfam" id="PF00293">
    <property type="entry name" value="NUDIX"/>
    <property type="match status" value="1"/>
</dbReference>
<evidence type="ECO:0000313" key="6">
    <source>
        <dbReference type="EMBL" id="CBJ26608.1"/>
    </source>
</evidence>
<dbReference type="eggNOG" id="KOG0648">
    <property type="taxonomic scope" value="Eukaryota"/>
</dbReference>
<dbReference type="GO" id="GO:0051287">
    <property type="term" value="F:NAD binding"/>
    <property type="evidence" value="ECO:0007669"/>
    <property type="project" value="TreeGrafter"/>
</dbReference>
<name>D7FYW6_ECTSI</name>
<keyword evidence="2 3" id="KW-0378">Hydrolase</keyword>
<dbReference type="Pfam" id="PF18290">
    <property type="entry name" value="Nudix_hydro"/>
    <property type="match status" value="1"/>
</dbReference>
<gene>
    <name evidence="6" type="ORF">Esi_0035_0119</name>
</gene>
<dbReference type="PROSITE" id="PS51462">
    <property type="entry name" value="NUDIX"/>
    <property type="match status" value="1"/>
</dbReference>